<evidence type="ECO:0000313" key="2">
    <source>
        <dbReference type="EMBL" id="GHO94938.1"/>
    </source>
</evidence>
<gene>
    <name evidence="2" type="ORF">KSF_049860</name>
</gene>
<reference evidence="2" key="1">
    <citation type="submission" date="2020-10" db="EMBL/GenBank/DDBJ databases">
        <title>Taxonomic study of unclassified bacteria belonging to the class Ktedonobacteria.</title>
        <authorList>
            <person name="Yabe S."/>
            <person name="Wang C.M."/>
            <person name="Zheng Y."/>
            <person name="Sakai Y."/>
            <person name="Cavaletti L."/>
            <person name="Monciardini P."/>
            <person name="Donadio S."/>
        </authorList>
    </citation>
    <scope>NUCLEOTIDE SEQUENCE</scope>
    <source>
        <strain evidence="2">ID150040</strain>
    </source>
</reference>
<dbReference type="Proteomes" id="UP000597444">
    <property type="component" value="Unassembled WGS sequence"/>
</dbReference>
<accession>A0A8J3IJN6</accession>
<proteinExistence type="predicted"/>
<keyword evidence="1" id="KW-0812">Transmembrane</keyword>
<feature type="transmembrane region" description="Helical" evidence="1">
    <location>
        <begin position="53"/>
        <end position="74"/>
    </location>
</feature>
<protein>
    <submittedName>
        <fullName evidence="2">Uncharacterized protein</fullName>
    </submittedName>
</protein>
<evidence type="ECO:0000256" key="1">
    <source>
        <dbReference type="SAM" id="Phobius"/>
    </source>
</evidence>
<evidence type="ECO:0000313" key="3">
    <source>
        <dbReference type="Proteomes" id="UP000597444"/>
    </source>
</evidence>
<keyword evidence="1" id="KW-1133">Transmembrane helix</keyword>
<sequence>MLHIRLLGGVTIAGFILYAVDAISQNALGQIGIGIMQSLFTRLQALMTATDLYAIIVFLILIIIGLTISFTWLWRKYKRLERKMQQKEYIEQIDDLVLTHLPLFMTWEKEGESRDN</sequence>
<name>A0A8J3IJN6_9CHLR</name>
<dbReference type="EMBL" id="BNJK01000001">
    <property type="protein sequence ID" value="GHO94938.1"/>
    <property type="molecule type" value="Genomic_DNA"/>
</dbReference>
<keyword evidence="3" id="KW-1185">Reference proteome</keyword>
<keyword evidence="1" id="KW-0472">Membrane</keyword>
<dbReference type="AlphaFoldDB" id="A0A8J3IJN6"/>
<organism evidence="2 3">
    <name type="scientific">Reticulibacter mediterranei</name>
    <dbReference type="NCBI Taxonomy" id="2778369"/>
    <lineage>
        <taxon>Bacteria</taxon>
        <taxon>Bacillati</taxon>
        <taxon>Chloroflexota</taxon>
        <taxon>Ktedonobacteria</taxon>
        <taxon>Ktedonobacterales</taxon>
        <taxon>Reticulibacteraceae</taxon>
        <taxon>Reticulibacter</taxon>
    </lineage>
</organism>
<comment type="caution">
    <text evidence="2">The sequence shown here is derived from an EMBL/GenBank/DDBJ whole genome shotgun (WGS) entry which is preliminary data.</text>
</comment>